<comment type="subunit">
    <text evidence="10">Monomer.</text>
</comment>
<keyword evidence="5 10" id="KW-0819">tRNA processing</keyword>
<evidence type="ECO:0000256" key="1">
    <source>
        <dbReference type="ARBA" id="ARBA00001946"/>
    </source>
</evidence>
<evidence type="ECO:0000256" key="13">
    <source>
        <dbReference type="RuleBase" id="RU003785"/>
    </source>
</evidence>
<keyword evidence="7 10" id="KW-0067">ATP-binding</keyword>
<dbReference type="EC" id="2.5.1.75" evidence="10"/>
<dbReference type="SUPFAM" id="SSF52540">
    <property type="entry name" value="P-loop containing nucleoside triphosphate hydrolases"/>
    <property type="match status" value="2"/>
</dbReference>
<evidence type="ECO:0000256" key="9">
    <source>
        <dbReference type="ARBA" id="ARBA00049563"/>
    </source>
</evidence>
<evidence type="ECO:0000313" key="14">
    <source>
        <dbReference type="EMBL" id="MDT0596195.1"/>
    </source>
</evidence>
<evidence type="ECO:0000256" key="4">
    <source>
        <dbReference type="ARBA" id="ARBA00022679"/>
    </source>
</evidence>
<feature type="binding site" evidence="10">
    <location>
        <begin position="4"/>
        <end position="9"/>
    </location>
    <ligand>
        <name>substrate</name>
    </ligand>
</feature>
<comment type="catalytic activity">
    <reaction evidence="9 10 11">
        <text>adenosine(37) in tRNA + dimethylallyl diphosphate = N(6)-dimethylallyladenosine(37) in tRNA + diphosphate</text>
        <dbReference type="Rhea" id="RHEA:26482"/>
        <dbReference type="Rhea" id="RHEA-COMP:10162"/>
        <dbReference type="Rhea" id="RHEA-COMP:10375"/>
        <dbReference type="ChEBI" id="CHEBI:33019"/>
        <dbReference type="ChEBI" id="CHEBI:57623"/>
        <dbReference type="ChEBI" id="CHEBI:74411"/>
        <dbReference type="ChEBI" id="CHEBI:74415"/>
        <dbReference type="EC" id="2.5.1.75"/>
    </reaction>
</comment>
<feature type="region of interest" description="Interaction with substrate tRNA" evidence="10">
    <location>
        <begin position="232"/>
        <end position="237"/>
    </location>
</feature>
<comment type="similarity">
    <text evidence="3 10 13">Belongs to the IPP transferase family.</text>
</comment>
<dbReference type="PANTHER" id="PTHR11088">
    <property type="entry name" value="TRNA DIMETHYLALLYLTRANSFERASE"/>
    <property type="match status" value="1"/>
</dbReference>
<name>A0ABU2ZUX8_9ALTE</name>
<evidence type="ECO:0000256" key="8">
    <source>
        <dbReference type="ARBA" id="ARBA00022842"/>
    </source>
</evidence>
<dbReference type="InterPro" id="IPR027417">
    <property type="entry name" value="P-loop_NTPase"/>
</dbReference>
<evidence type="ECO:0000256" key="11">
    <source>
        <dbReference type="RuleBase" id="RU003783"/>
    </source>
</evidence>
<comment type="cofactor">
    <cofactor evidence="1 10">
        <name>Mg(2+)</name>
        <dbReference type="ChEBI" id="CHEBI:18420"/>
    </cofactor>
</comment>
<feature type="region of interest" description="Interaction with substrate tRNA" evidence="10">
    <location>
        <begin position="27"/>
        <end position="30"/>
    </location>
</feature>
<proteinExistence type="inferred from homology"/>
<accession>A0ABU2ZUX8</accession>
<feature type="region of interest" description="Interaction with substrate tRNA" evidence="10">
    <location>
        <begin position="151"/>
        <end position="155"/>
    </location>
</feature>
<feature type="binding site" evidence="10">
    <location>
        <begin position="2"/>
        <end position="9"/>
    </location>
    <ligand>
        <name>ATP</name>
        <dbReference type="ChEBI" id="CHEBI:30616"/>
    </ligand>
</feature>
<keyword evidence="6 10" id="KW-0547">Nucleotide-binding</keyword>
<sequence length="299" mass="33573">MGPTASGKTALAIELAQALNGEVISVDSALIYTHMDIGTAKPSIGEMQGVPHHLIDILSPQDTYSVADFLRDTEVCLQDILSRGKLPILAGGTMMYFNALVNGLNNLPAQDIKIRQSIQADIDDIGLINVHAKLAQVDPLTAAKIHPNDPQRTIRALEVYLSSGKNMSEWQSEQKSHANYNFVQFSIMPNDRSQLHEKIAQRFDQMLANGFIDEVQGLRKKFDLNEDLPSIRCVGYRQVWQHLEGMLNKDQMRERSIIATRQLAKRQITWLRNWQNIIEMESENDKNLALVIEKVSASA</sequence>
<dbReference type="Pfam" id="PF01715">
    <property type="entry name" value="IPPT"/>
    <property type="match status" value="1"/>
</dbReference>
<dbReference type="Gene3D" id="1.10.20.140">
    <property type="match status" value="1"/>
</dbReference>
<keyword evidence="4 10" id="KW-0808">Transferase</keyword>
<evidence type="ECO:0000256" key="10">
    <source>
        <dbReference type="HAMAP-Rule" id="MF_00185"/>
    </source>
</evidence>
<feature type="site" description="Interaction with substrate tRNA" evidence="10">
    <location>
        <position position="93"/>
    </location>
</feature>
<dbReference type="NCBIfam" id="TIGR00174">
    <property type="entry name" value="miaA"/>
    <property type="match status" value="1"/>
</dbReference>
<keyword evidence="8 10" id="KW-0460">Magnesium</keyword>
<dbReference type="PANTHER" id="PTHR11088:SF60">
    <property type="entry name" value="TRNA DIMETHYLALLYLTRANSFERASE"/>
    <property type="match status" value="1"/>
</dbReference>
<dbReference type="RefSeq" id="WP_311369780.1">
    <property type="nucleotide sequence ID" value="NZ_JAVRHX010000005.1"/>
</dbReference>
<comment type="caution">
    <text evidence="14">The sequence shown here is derived from an EMBL/GenBank/DDBJ whole genome shotgun (WGS) entry which is preliminary data.</text>
</comment>
<evidence type="ECO:0000256" key="6">
    <source>
        <dbReference type="ARBA" id="ARBA00022741"/>
    </source>
</evidence>
<evidence type="ECO:0000256" key="12">
    <source>
        <dbReference type="RuleBase" id="RU003784"/>
    </source>
</evidence>
<gene>
    <name evidence="10 14" type="primary">miaA</name>
    <name evidence="14" type="ORF">RM552_15175</name>
</gene>
<comment type="function">
    <text evidence="2 10 12">Catalyzes the transfer of a dimethylallyl group onto the adenine at position 37 in tRNAs that read codons beginning with uridine, leading to the formation of N6-(dimethylallyl)adenosine (i(6)A).</text>
</comment>
<evidence type="ECO:0000256" key="7">
    <source>
        <dbReference type="ARBA" id="ARBA00022840"/>
    </source>
</evidence>
<feature type="region of interest" description="Interaction with substrate tRNA" evidence="10">
    <location>
        <begin position="265"/>
        <end position="272"/>
    </location>
</feature>
<evidence type="ECO:0000256" key="3">
    <source>
        <dbReference type="ARBA" id="ARBA00005842"/>
    </source>
</evidence>
<dbReference type="InterPro" id="IPR039657">
    <property type="entry name" value="Dimethylallyltransferase"/>
</dbReference>
<dbReference type="InterPro" id="IPR018022">
    <property type="entry name" value="IPT"/>
</dbReference>
<evidence type="ECO:0000256" key="2">
    <source>
        <dbReference type="ARBA" id="ARBA00003213"/>
    </source>
</evidence>
<reference evidence="14 15" key="1">
    <citation type="submission" date="2023-09" db="EMBL/GenBank/DDBJ databases">
        <authorList>
            <person name="Rey-Velasco X."/>
        </authorList>
    </citation>
    <scope>NUCLEOTIDE SEQUENCE [LARGE SCALE GENOMIC DNA]</scope>
    <source>
        <strain evidence="14 15">P117</strain>
    </source>
</reference>
<organism evidence="14 15">
    <name type="scientific">Glaciecola petra</name>
    <dbReference type="NCBI Taxonomy" id="3075602"/>
    <lineage>
        <taxon>Bacteria</taxon>
        <taxon>Pseudomonadati</taxon>
        <taxon>Pseudomonadota</taxon>
        <taxon>Gammaproteobacteria</taxon>
        <taxon>Alteromonadales</taxon>
        <taxon>Alteromonadaceae</taxon>
        <taxon>Glaciecola</taxon>
    </lineage>
</organism>
<keyword evidence="15" id="KW-1185">Reference proteome</keyword>
<feature type="site" description="Interaction with substrate tRNA" evidence="10">
    <location>
        <position position="115"/>
    </location>
</feature>
<evidence type="ECO:0000313" key="15">
    <source>
        <dbReference type="Proteomes" id="UP001253545"/>
    </source>
</evidence>
<dbReference type="Proteomes" id="UP001253545">
    <property type="component" value="Unassembled WGS sequence"/>
</dbReference>
<dbReference type="GO" id="GO:0052381">
    <property type="term" value="F:tRNA dimethylallyltransferase activity"/>
    <property type="evidence" value="ECO:0007669"/>
    <property type="project" value="UniProtKB-EC"/>
</dbReference>
<evidence type="ECO:0000256" key="5">
    <source>
        <dbReference type="ARBA" id="ARBA00022694"/>
    </source>
</evidence>
<dbReference type="EMBL" id="JAVRHX010000005">
    <property type="protein sequence ID" value="MDT0596195.1"/>
    <property type="molecule type" value="Genomic_DNA"/>
</dbReference>
<protein>
    <recommendedName>
        <fullName evidence="10">tRNA dimethylallyltransferase</fullName>
        <ecNumber evidence="10">2.5.1.75</ecNumber>
    </recommendedName>
    <alternativeName>
        <fullName evidence="10">Dimethylallyl diphosphate:tRNA dimethylallyltransferase</fullName>
        <shortName evidence="10">DMAPP:tRNA dimethylallyltransferase</shortName>
        <shortName evidence="10">DMATase</shortName>
    </alternativeName>
    <alternativeName>
        <fullName evidence="10">Isopentenyl-diphosphate:tRNA isopentenyltransferase</fullName>
        <shortName evidence="10">IPP transferase</shortName>
        <shortName evidence="10">IPPT</shortName>
        <shortName evidence="10">IPTase</shortName>
    </alternativeName>
</protein>
<dbReference type="HAMAP" id="MF_00185">
    <property type="entry name" value="IPP_trans"/>
    <property type="match status" value="1"/>
</dbReference>
<dbReference type="Gene3D" id="3.40.50.300">
    <property type="entry name" value="P-loop containing nucleotide triphosphate hydrolases"/>
    <property type="match status" value="1"/>
</dbReference>